<gene>
    <name evidence="1" type="ORF">PBY51_012665</name>
</gene>
<evidence type="ECO:0000313" key="1">
    <source>
        <dbReference type="EMBL" id="KAK5871925.1"/>
    </source>
</evidence>
<dbReference type="EMBL" id="JAUZQC010000004">
    <property type="protein sequence ID" value="KAK5871925.1"/>
    <property type="molecule type" value="Genomic_DNA"/>
</dbReference>
<sequence>MVLKDLCSTDTHFRCRIDGKPGNPPRTAKQYHYPLFPFPDLSILHCLLAATRTAPLCIESDVGQTSNKMDPDTGRQKSTCSNKILTLY</sequence>
<comment type="caution">
    <text evidence="1">The sequence shown here is derived from an EMBL/GenBank/DDBJ whole genome shotgun (WGS) entry which is preliminary data.</text>
</comment>
<accession>A0AAN7Y0Q9</accession>
<dbReference type="AlphaFoldDB" id="A0AAN7Y0Q9"/>
<reference evidence="1 2" key="2">
    <citation type="journal article" date="2023" name="Mol. Biol. Evol.">
        <title>Genomics of Secondarily Temperate Adaptation in the Only Non-Antarctic Icefish.</title>
        <authorList>
            <person name="Rivera-Colon A.G."/>
            <person name="Rayamajhi N."/>
            <person name="Minhas B.F."/>
            <person name="Madrigal G."/>
            <person name="Bilyk K.T."/>
            <person name="Yoon V."/>
            <person name="Hune M."/>
            <person name="Gregory S."/>
            <person name="Cheng C.H.C."/>
            <person name="Catchen J.M."/>
        </authorList>
    </citation>
    <scope>NUCLEOTIDE SEQUENCE [LARGE SCALE GENOMIC DNA]</scope>
    <source>
        <strain evidence="1">JMC-PN-2008</strain>
    </source>
</reference>
<keyword evidence="2" id="KW-1185">Reference proteome</keyword>
<name>A0AAN7Y0Q9_ELEMC</name>
<dbReference type="Proteomes" id="UP001346869">
    <property type="component" value="Unassembled WGS sequence"/>
</dbReference>
<protein>
    <submittedName>
        <fullName evidence="1">Uncharacterized protein</fullName>
    </submittedName>
</protein>
<proteinExistence type="predicted"/>
<evidence type="ECO:0000313" key="2">
    <source>
        <dbReference type="Proteomes" id="UP001346869"/>
    </source>
</evidence>
<organism evidence="1 2">
    <name type="scientific">Eleginops maclovinus</name>
    <name type="common">Patagonian blennie</name>
    <name type="synonym">Eleginus maclovinus</name>
    <dbReference type="NCBI Taxonomy" id="56733"/>
    <lineage>
        <taxon>Eukaryota</taxon>
        <taxon>Metazoa</taxon>
        <taxon>Chordata</taxon>
        <taxon>Craniata</taxon>
        <taxon>Vertebrata</taxon>
        <taxon>Euteleostomi</taxon>
        <taxon>Actinopterygii</taxon>
        <taxon>Neopterygii</taxon>
        <taxon>Teleostei</taxon>
        <taxon>Neoteleostei</taxon>
        <taxon>Acanthomorphata</taxon>
        <taxon>Eupercaria</taxon>
        <taxon>Perciformes</taxon>
        <taxon>Notothenioidei</taxon>
        <taxon>Eleginopidae</taxon>
        <taxon>Eleginops</taxon>
    </lineage>
</organism>
<reference evidence="1 2" key="1">
    <citation type="journal article" date="2023" name="Genes (Basel)">
        <title>Chromosome-Level Genome Assembly and Circadian Gene Repertoire of the Patagonia Blennie Eleginops maclovinus-The Closest Ancestral Proxy of Antarctic Cryonotothenioids.</title>
        <authorList>
            <person name="Cheng C.C."/>
            <person name="Rivera-Colon A.G."/>
            <person name="Minhas B.F."/>
            <person name="Wilson L."/>
            <person name="Rayamajhi N."/>
            <person name="Vargas-Chacoff L."/>
            <person name="Catchen J.M."/>
        </authorList>
    </citation>
    <scope>NUCLEOTIDE SEQUENCE [LARGE SCALE GENOMIC DNA]</scope>
    <source>
        <strain evidence="1">JMC-PN-2008</strain>
    </source>
</reference>